<dbReference type="OMA" id="QPRFKHA"/>
<dbReference type="GeneID" id="19459438"/>
<keyword evidence="2" id="KW-1185">Reference proteome</keyword>
<dbReference type="RefSeq" id="XP_008083329.1">
    <property type="nucleotide sequence ID" value="XM_008085138.1"/>
</dbReference>
<name>S3CU94_GLAL2</name>
<dbReference type="KEGG" id="glz:GLAREA_00380"/>
<gene>
    <name evidence="1" type="ORF">GLAREA_00380</name>
</gene>
<dbReference type="EMBL" id="KE145367">
    <property type="protein sequence ID" value="EPE29220.1"/>
    <property type="molecule type" value="Genomic_DNA"/>
</dbReference>
<sequence length="513" mass="56635">MQATDNTPEAVLNLQALLHPFVKQRQEAGHIRRLLASHLSFGLHSVELGTTCTVHQPLALVGSSVDIDAAPHSIKGVHKEYLRQARANVKAKSEFNAASEAAQHESTNDNDSKIEIQSSLEPYLEMVKKQQTHDVLTINQNYIDTISKRPAASVQRFDHNEVLVDIGSLPEIPSEVLKPHENSRENGVVDLATLVDHLEKSVLRAKLLLKREQKLLYKVRAENDMANHTHTSRLQALGTARNELISWIETELSQAGDSAADTDENHLLSDSFRQDHLDSQLSVIGRQYTQYAKSRQSLVTTVSEILTPTMNRTTHVPPEAIKTFEDFSACNYTGEVTLPYLKNLLLVSNQQKALAQQKSNLTINLAKQLKEAGLRLERLAEESHLLPAYPISSKSIVRQGRATGSSFASDLSAYEKPDFARHARAWAHSSASVATSTKAAILDKLESGSASVDETRLALFELRHLLGEVVEESRSGAEMTGHPIIVGKRERVDIWATIEGSLGAIKQDNGDTS</sequence>
<dbReference type="HOGENOM" id="CLU_036914_0_0_1"/>
<organism evidence="1 2">
    <name type="scientific">Glarea lozoyensis (strain ATCC 20868 / MF5171)</name>
    <dbReference type="NCBI Taxonomy" id="1116229"/>
    <lineage>
        <taxon>Eukaryota</taxon>
        <taxon>Fungi</taxon>
        <taxon>Dikarya</taxon>
        <taxon>Ascomycota</taxon>
        <taxon>Pezizomycotina</taxon>
        <taxon>Leotiomycetes</taxon>
        <taxon>Helotiales</taxon>
        <taxon>Helotiaceae</taxon>
        <taxon>Glarea</taxon>
    </lineage>
</organism>
<dbReference type="OrthoDB" id="5402392at2759"/>
<proteinExistence type="predicted"/>
<reference evidence="1 2" key="1">
    <citation type="journal article" date="2013" name="BMC Genomics">
        <title>Genomics-driven discovery of the pneumocandin biosynthetic gene cluster in the fungus Glarea lozoyensis.</title>
        <authorList>
            <person name="Chen L."/>
            <person name="Yue Q."/>
            <person name="Zhang X."/>
            <person name="Xiang M."/>
            <person name="Wang C."/>
            <person name="Li S."/>
            <person name="Che Y."/>
            <person name="Ortiz-Lopez F.J."/>
            <person name="Bills G.F."/>
            <person name="Liu X."/>
            <person name="An Z."/>
        </authorList>
    </citation>
    <scope>NUCLEOTIDE SEQUENCE [LARGE SCALE GENOMIC DNA]</scope>
    <source>
        <strain evidence="2">ATCC 20868 / MF5171</strain>
    </source>
</reference>
<protein>
    <submittedName>
        <fullName evidence="1">Uncharacterized protein</fullName>
    </submittedName>
</protein>
<evidence type="ECO:0000313" key="1">
    <source>
        <dbReference type="EMBL" id="EPE29220.1"/>
    </source>
</evidence>
<dbReference type="Proteomes" id="UP000016922">
    <property type="component" value="Unassembled WGS sequence"/>
</dbReference>
<evidence type="ECO:0000313" key="2">
    <source>
        <dbReference type="Proteomes" id="UP000016922"/>
    </source>
</evidence>
<accession>S3CU94</accession>
<dbReference type="AlphaFoldDB" id="S3CU94"/>
<dbReference type="eggNOG" id="ENOG502S94T">
    <property type="taxonomic scope" value="Eukaryota"/>
</dbReference>